<dbReference type="Pfam" id="PF03359">
    <property type="entry name" value="GKAP"/>
    <property type="match status" value="1"/>
</dbReference>
<keyword evidence="4" id="KW-1185">Reference proteome</keyword>
<dbReference type="PANTHER" id="PTHR12353">
    <property type="entry name" value="DISKS LARGE-ASSOCIATED PROTEIN DAP SAP90/PSD-95-ASSOCIATED PROTEIN"/>
    <property type="match status" value="1"/>
</dbReference>
<protein>
    <recommendedName>
        <fullName evidence="5">Disks large-associated protein 1</fullName>
    </recommendedName>
</protein>
<reference evidence="3 4" key="1">
    <citation type="submission" date="2022-12" db="EMBL/GenBank/DDBJ databases">
        <title>Chromosome-level genome of Tegillarca granosa.</title>
        <authorList>
            <person name="Kim J."/>
        </authorList>
    </citation>
    <scope>NUCLEOTIDE SEQUENCE [LARGE SCALE GENOMIC DNA]</scope>
    <source>
        <strain evidence="3">Teg-2019</strain>
        <tissue evidence="3">Adductor muscle</tissue>
    </source>
</reference>
<evidence type="ECO:0000256" key="1">
    <source>
        <dbReference type="ARBA" id="ARBA00008839"/>
    </source>
</evidence>
<feature type="compositionally biased region" description="Low complexity" evidence="2">
    <location>
        <begin position="808"/>
        <end position="828"/>
    </location>
</feature>
<feature type="compositionally biased region" description="Basic and acidic residues" evidence="2">
    <location>
        <begin position="277"/>
        <end position="286"/>
    </location>
</feature>
<feature type="region of interest" description="Disordered" evidence="2">
    <location>
        <begin position="808"/>
        <end position="899"/>
    </location>
</feature>
<feature type="compositionally biased region" description="Basic and acidic residues" evidence="2">
    <location>
        <begin position="842"/>
        <end position="876"/>
    </location>
</feature>
<feature type="compositionally biased region" description="Basic and acidic residues" evidence="2">
    <location>
        <begin position="379"/>
        <end position="392"/>
    </location>
</feature>
<evidence type="ECO:0000256" key="2">
    <source>
        <dbReference type="SAM" id="MobiDB-lite"/>
    </source>
</evidence>
<gene>
    <name evidence="3" type="ORF">KUTeg_014940</name>
</gene>
<feature type="compositionally biased region" description="Low complexity" evidence="2">
    <location>
        <begin position="335"/>
        <end position="346"/>
    </location>
</feature>
<feature type="compositionally biased region" description="Polar residues" evidence="2">
    <location>
        <begin position="200"/>
        <end position="235"/>
    </location>
</feature>
<name>A0ABQ9ER59_TEGGR</name>
<dbReference type="PANTHER" id="PTHR12353:SF31">
    <property type="entry name" value="LD44824P"/>
    <property type="match status" value="1"/>
</dbReference>
<evidence type="ECO:0000313" key="4">
    <source>
        <dbReference type="Proteomes" id="UP001217089"/>
    </source>
</evidence>
<accession>A0ABQ9ER59</accession>
<dbReference type="InterPro" id="IPR005026">
    <property type="entry name" value="SAPAP"/>
</dbReference>
<feature type="region of interest" description="Disordered" evidence="2">
    <location>
        <begin position="432"/>
        <end position="529"/>
    </location>
</feature>
<feature type="compositionally biased region" description="Polar residues" evidence="2">
    <location>
        <begin position="147"/>
        <end position="160"/>
    </location>
</feature>
<feature type="compositionally biased region" description="Low complexity" evidence="2">
    <location>
        <begin position="502"/>
        <end position="514"/>
    </location>
</feature>
<organism evidence="3 4">
    <name type="scientific">Tegillarca granosa</name>
    <name type="common">Malaysian cockle</name>
    <name type="synonym">Anadara granosa</name>
    <dbReference type="NCBI Taxonomy" id="220873"/>
    <lineage>
        <taxon>Eukaryota</taxon>
        <taxon>Metazoa</taxon>
        <taxon>Spiralia</taxon>
        <taxon>Lophotrochozoa</taxon>
        <taxon>Mollusca</taxon>
        <taxon>Bivalvia</taxon>
        <taxon>Autobranchia</taxon>
        <taxon>Pteriomorphia</taxon>
        <taxon>Arcoida</taxon>
        <taxon>Arcoidea</taxon>
        <taxon>Arcidae</taxon>
        <taxon>Tegillarca</taxon>
    </lineage>
</organism>
<comment type="caution">
    <text evidence="3">The sequence shown here is derived from an EMBL/GenBank/DDBJ whole genome shotgun (WGS) entry which is preliminary data.</text>
</comment>
<evidence type="ECO:0000313" key="3">
    <source>
        <dbReference type="EMBL" id="KAJ8306856.1"/>
    </source>
</evidence>
<dbReference type="Proteomes" id="UP001217089">
    <property type="component" value="Unassembled WGS sequence"/>
</dbReference>
<feature type="compositionally biased region" description="Basic and acidic residues" evidence="2">
    <location>
        <begin position="12"/>
        <end position="28"/>
    </location>
</feature>
<dbReference type="EMBL" id="JARBDR010000793">
    <property type="protein sequence ID" value="KAJ8306856.1"/>
    <property type="molecule type" value="Genomic_DNA"/>
</dbReference>
<comment type="similarity">
    <text evidence="1">Belongs to the SAPAP family.</text>
</comment>
<feature type="compositionally biased region" description="Polar residues" evidence="2">
    <location>
        <begin position="401"/>
        <end position="412"/>
    </location>
</feature>
<sequence length="899" mass="100536">MDTLAPQSLLDNRSRDKDSAAVYRDRITRRTSPARVVTPRYVDEEYDENVEVRVPQPYRTSFSAVAKPKRTRRDRSRSTSPGVSSMKSDRSRSKSPGYKKHSPKHVTYDSKVTIRHSDSFEQQVMELSGGDLSHNSSFDNSFDKTDSSPTVSENQSNDYSSRIREMSQMIVKEYSSHNRGSPENELEPMKSSPKPRAKSLNENNSTAPKSVSVSSNGRVPGRRNQQQSPRNNVSKEYNHDRTVSYRKAITDNYSDEIRRLADASVEESYPDSSYDPDFPRGQRTERSNSVPSHPRTESDSNRLTPAKKTISGSINNFFRRLSPRVLRRGRRDKGSTSSVSSQQDSISSDHDNSGHFSRNKIRQSFMKLMGKSKSRSNSKSREEVFVPDEKPTKGMPRNDVQHQQQLPPSSNRILKSIEQNSLNDRDVYHRFKDRQSPNRQGEVIPAKTQAVKVSGEVTPQSLAKKPESGDFSDGGLSPVDNKENESFMDRPVTGVSVTTQDTIQTPSSSQQRTSSKPEPPHTLDVRQVPKSVKILQTSMYSSLSADESIGDCSLDVNMTGSEPSLLSGGSDSEASRKVVSSQKDLSCTKIPSYLRISCAVSGYGQYSGYKSIEKRSPFSSSSSLRSEPMSPDMPVTKVISPSHQRTSTNNSLGLCKLNNVVNGDITNGDCSLVLNGHSKSSDDRYPTGDKKVDGEYFLGLTRLEENRILSQCRQIDPDINCPDLPEEAHGKIRAAIGKANLLINQKFKQFQDLCSEHMNPSEDGKPLLWKDLQGFWDMIKIQIDNVDEMFTEIELMRQNGWKELSIHSRGSSVSSSPKSGSLSLSNTSTPAGTPGSSRKTKVKDTPESSPERTEKMRQAAKARDEARKRMLAERRAAMKQKQQKHVEQDIQIFISEPSQ</sequence>
<feature type="compositionally biased region" description="Polar residues" evidence="2">
    <location>
        <begin position="1"/>
        <end position="11"/>
    </location>
</feature>
<proteinExistence type="inferred from homology"/>
<feature type="region of interest" description="Disordered" evidence="2">
    <location>
        <begin position="54"/>
        <end position="412"/>
    </location>
</feature>
<feature type="compositionally biased region" description="Basic residues" evidence="2">
    <location>
        <begin position="321"/>
        <end position="331"/>
    </location>
</feature>
<feature type="region of interest" description="Disordered" evidence="2">
    <location>
        <begin position="1"/>
        <end position="35"/>
    </location>
</feature>
<evidence type="ECO:0008006" key="5">
    <source>
        <dbReference type="Google" id="ProtNLM"/>
    </source>
</evidence>
<feature type="compositionally biased region" description="Low complexity" evidence="2">
    <location>
        <begin position="617"/>
        <end position="630"/>
    </location>
</feature>
<feature type="region of interest" description="Disordered" evidence="2">
    <location>
        <begin position="614"/>
        <end position="645"/>
    </location>
</feature>